<dbReference type="Proteomes" id="UP000245609">
    <property type="component" value="Unassembled WGS sequence"/>
</dbReference>
<dbReference type="Pfam" id="PF04795">
    <property type="entry name" value="PAPA-1"/>
    <property type="match status" value="1"/>
</dbReference>
<evidence type="ECO:0000256" key="1">
    <source>
        <dbReference type="SAM" id="MobiDB-lite"/>
    </source>
</evidence>
<feature type="compositionally biased region" description="Basic and acidic residues" evidence="1">
    <location>
        <begin position="372"/>
        <end position="386"/>
    </location>
</feature>
<feature type="compositionally biased region" description="Polar residues" evidence="1">
    <location>
        <begin position="175"/>
        <end position="191"/>
    </location>
</feature>
<gene>
    <name evidence="3" type="ORF">BB560_002422</name>
</gene>
<reference evidence="3 4" key="1">
    <citation type="journal article" date="2018" name="MBio">
        <title>Comparative Genomics Reveals the Core Gene Toolbox for the Fungus-Insect Symbiosis.</title>
        <authorList>
            <person name="Wang Y."/>
            <person name="Stata M."/>
            <person name="Wang W."/>
            <person name="Stajich J.E."/>
            <person name="White M.M."/>
            <person name="Moncalvo J.M."/>
        </authorList>
    </citation>
    <scope>NUCLEOTIDE SEQUENCE [LARGE SCALE GENOMIC DNA]</scope>
    <source>
        <strain evidence="3 4">SC-DP-2</strain>
    </source>
</reference>
<name>A0A2T9ZEW1_9FUNG</name>
<feature type="compositionally biased region" description="Basic and acidic residues" evidence="1">
    <location>
        <begin position="340"/>
        <end position="354"/>
    </location>
</feature>
<keyword evidence="4" id="KW-1185">Reference proteome</keyword>
<dbReference type="PANTHER" id="PTHR21561:SF12">
    <property type="entry name" value="INO80 COMPLEX SUBUNIT B"/>
    <property type="match status" value="1"/>
</dbReference>
<evidence type="ECO:0000313" key="4">
    <source>
        <dbReference type="Proteomes" id="UP000245609"/>
    </source>
</evidence>
<dbReference type="InterPro" id="IPR029523">
    <property type="entry name" value="INO80B/Ies2"/>
</dbReference>
<feature type="region of interest" description="Disordered" evidence="1">
    <location>
        <begin position="368"/>
        <end position="390"/>
    </location>
</feature>
<comment type="caution">
    <text evidence="3">The sequence shown here is derived from an EMBL/GenBank/DDBJ whole genome shotgun (WGS) entry which is preliminary data.</text>
</comment>
<dbReference type="GO" id="GO:0006338">
    <property type="term" value="P:chromatin remodeling"/>
    <property type="evidence" value="ECO:0007669"/>
    <property type="project" value="InterPro"/>
</dbReference>
<dbReference type="AlphaFoldDB" id="A0A2T9ZEW1"/>
<feature type="region of interest" description="Disordered" evidence="1">
    <location>
        <begin position="33"/>
        <end position="270"/>
    </location>
</feature>
<dbReference type="GO" id="GO:0031011">
    <property type="term" value="C:Ino80 complex"/>
    <property type="evidence" value="ECO:0007669"/>
    <property type="project" value="InterPro"/>
</dbReference>
<feature type="compositionally biased region" description="Basic residues" evidence="1">
    <location>
        <begin position="208"/>
        <end position="220"/>
    </location>
</feature>
<feature type="compositionally biased region" description="Basic and acidic residues" evidence="1">
    <location>
        <begin position="158"/>
        <end position="174"/>
    </location>
</feature>
<feature type="compositionally biased region" description="Basic and acidic residues" evidence="1">
    <location>
        <begin position="316"/>
        <end position="326"/>
    </location>
</feature>
<feature type="compositionally biased region" description="Basic and acidic residues" evidence="1">
    <location>
        <begin position="85"/>
        <end position="100"/>
    </location>
</feature>
<feature type="region of interest" description="Disordered" evidence="1">
    <location>
        <begin position="310"/>
        <end position="354"/>
    </location>
</feature>
<feature type="compositionally biased region" description="Acidic residues" evidence="1">
    <location>
        <begin position="234"/>
        <end position="256"/>
    </location>
</feature>
<evidence type="ECO:0000313" key="3">
    <source>
        <dbReference type="EMBL" id="PVV03110.1"/>
    </source>
</evidence>
<dbReference type="InterPro" id="IPR006880">
    <property type="entry name" value="INO80B_C"/>
</dbReference>
<feature type="compositionally biased region" description="Basic and acidic residues" evidence="1">
    <location>
        <begin position="39"/>
        <end position="48"/>
    </location>
</feature>
<proteinExistence type="predicted"/>
<feature type="domain" description="INO80 complex subunit B-like conserved region" evidence="2">
    <location>
        <begin position="298"/>
        <end position="375"/>
    </location>
</feature>
<dbReference type="EMBL" id="MBFS01000277">
    <property type="protein sequence ID" value="PVV03110.1"/>
    <property type="molecule type" value="Genomic_DNA"/>
</dbReference>
<accession>A0A2T9ZEW1</accession>
<dbReference type="PANTHER" id="PTHR21561">
    <property type="entry name" value="INO80 COMPLEX SUBUNIT B"/>
    <property type="match status" value="1"/>
</dbReference>
<dbReference type="SMART" id="SM01406">
    <property type="entry name" value="PAPA-1"/>
    <property type="match status" value="1"/>
</dbReference>
<sequence>MSLSNKSSSAHPDERPPVVIKKITLIFKHLLDPISPIDSPKDKKEEPTNGRTKYPRRASAVKYSNNDVFDGSDLSEFSSENDSFIDYKKTSRKSSKDSGNGKKANGSNDNARTLKVKRVIPNSSSANEDSVPEIDHSRASYQENKATKNRKLSSTEISSKENSETRSFSDEFEQKQTTGVNTEEDSSNGSGKKQKVEKNSEEDQSNGNRKRPTKQKKQAKRPSNQKNKENYVSDLEDESEDQELSDISVDFDDDYNYDTTTKGSNMTKRQLAKLNNSNDEELLELQVKSKKQEFSKEEIALKRSEYIRKRRLQSKQRAEQQRKETINRLLSKQTSKGRNKLAEEESKSAGHDKTNEFPQSIKWVCSSASASDPEKNHLDTKSESRSPDTNVQDLLEPIVSENQERRVVYSLCLPYGVEIADIFPQSLKKHPETARNKQNCICGVEGCENKFKYKFATESKRAEHLPDLQTADFLYACCLEHYNVLRNKPVE</sequence>
<evidence type="ECO:0000259" key="2">
    <source>
        <dbReference type="SMART" id="SM01406"/>
    </source>
</evidence>
<organism evidence="3 4">
    <name type="scientific">Smittium megazygosporum</name>
    <dbReference type="NCBI Taxonomy" id="133381"/>
    <lineage>
        <taxon>Eukaryota</taxon>
        <taxon>Fungi</taxon>
        <taxon>Fungi incertae sedis</taxon>
        <taxon>Zoopagomycota</taxon>
        <taxon>Kickxellomycotina</taxon>
        <taxon>Harpellomycetes</taxon>
        <taxon>Harpellales</taxon>
        <taxon>Legeriomycetaceae</taxon>
        <taxon>Smittium</taxon>
    </lineage>
</organism>
<dbReference type="STRING" id="133381.A0A2T9ZEW1"/>
<protein>
    <recommendedName>
        <fullName evidence="2">INO80 complex subunit B-like conserved region domain-containing protein</fullName>
    </recommendedName>
</protein>
<dbReference type="OrthoDB" id="2021186at2759"/>